<name>A0A9D2NY71_9FIRM</name>
<evidence type="ECO:0000313" key="3">
    <source>
        <dbReference type="EMBL" id="HJC40132.1"/>
    </source>
</evidence>
<dbReference type="SUPFAM" id="SSF53146">
    <property type="entry name" value="Nitrogenase accessory factor-like"/>
    <property type="match status" value="1"/>
</dbReference>
<dbReference type="PANTHER" id="PTHR42983:SF1">
    <property type="entry name" value="IRON-MOLYBDENUM PROTEIN"/>
    <property type="match status" value="1"/>
</dbReference>
<organism evidence="3 4">
    <name type="scientific">Candidatus Intestinimonas pullistercoris</name>
    <dbReference type="NCBI Taxonomy" id="2838623"/>
    <lineage>
        <taxon>Bacteria</taxon>
        <taxon>Bacillati</taxon>
        <taxon>Bacillota</taxon>
        <taxon>Clostridia</taxon>
        <taxon>Eubacteriales</taxon>
        <taxon>Intestinimonas</taxon>
    </lineage>
</organism>
<feature type="region of interest" description="Disordered" evidence="1">
    <location>
        <begin position="113"/>
        <end position="144"/>
    </location>
</feature>
<dbReference type="Proteomes" id="UP000823882">
    <property type="component" value="Unassembled WGS sequence"/>
</dbReference>
<protein>
    <submittedName>
        <fullName evidence="3">NifB/NifX family molybdenum-iron cluster-binding protein</fullName>
    </submittedName>
</protein>
<comment type="caution">
    <text evidence="3">The sequence shown here is derived from an EMBL/GenBank/DDBJ whole genome shotgun (WGS) entry which is preliminary data.</text>
</comment>
<reference evidence="3" key="2">
    <citation type="submission" date="2021-04" db="EMBL/GenBank/DDBJ databases">
        <authorList>
            <person name="Gilroy R."/>
        </authorList>
    </citation>
    <scope>NUCLEOTIDE SEQUENCE</scope>
    <source>
        <strain evidence="3">CHK186-1790</strain>
    </source>
</reference>
<dbReference type="Gene3D" id="3.30.420.130">
    <property type="entry name" value="Dinitrogenase iron-molybdenum cofactor biosynthesis domain"/>
    <property type="match status" value="1"/>
</dbReference>
<dbReference type="InterPro" id="IPR033913">
    <property type="entry name" value="MTH1175_dom"/>
</dbReference>
<reference evidence="3" key="1">
    <citation type="journal article" date="2021" name="PeerJ">
        <title>Extensive microbial diversity within the chicken gut microbiome revealed by metagenomics and culture.</title>
        <authorList>
            <person name="Gilroy R."/>
            <person name="Ravi A."/>
            <person name="Getino M."/>
            <person name="Pursley I."/>
            <person name="Horton D.L."/>
            <person name="Alikhan N.F."/>
            <person name="Baker D."/>
            <person name="Gharbi K."/>
            <person name="Hall N."/>
            <person name="Watson M."/>
            <person name="Adriaenssens E.M."/>
            <person name="Foster-Nyarko E."/>
            <person name="Jarju S."/>
            <person name="Secka A."/>
            <person name="Antonio M."/>
            <person name="Oren A."/>
            <person name="Chaudhuri R.R."/>
            <person name="La Ragione R."/>
            <person name="Hildebrand F."/>
            <person name="Pallen M.J."/>
        </authorList>
    </citation>
    <scope>NUCLEOTIDE SEQUENCE</scope>
    <source>
        <strain evidence="3">CHK186-1790</strain>
    </source>
</reference>
<dbReference type="InterPro" id="IPR036105">
    <property type="entry name" value="DiNase_FeMo-co_biosyn_sf"/>
</dbReference>
<feature type="domain" description="Dinitrogenase iron-molybdenum cofactor biosynthesis" evidence="2">
    <location>
        <begin position="10"/>
        <end position="97"/>
    </location>
</feature>
<evidence type="ECO:0000256" key="1">
    <source>
        <dbReference type="SAM" id="MobiDB-lite"/>
    </source>
</evidence>
<proteinExistence type="predicted"/>
<dbReference type="CDD" id="cd00851">
    <property type="entry name" value="MTH1175"/>
    <property type="match status" value="1"/>
</dbReference>
<feature type="compositionally biased region" description="Basic and acidic residues" evidence="1">
    <location>
        <begin position="113"/>
        <end position="130"/>
    </location>
</feature>
<feature type="compositionally biased region" description="Basic residues" evidence="1">
    <location>
        <begin position="133"/>
        <end position="144"/>
    </location>
</feature>
<evidence type="ECO:0000313" key="4">
    <source>
        <dbReference type="Proteomes" id="UP000823882"/>
    </source>
</evidence>
<accession>A0A9D2NY71</accession>
<dbReference type="PANTHER" id="PTHR42983">
    <property type="entry name" value="DINITROGENASE IRON-MOLYBDENUM COFACTOR PROTEIN-RELATED"/>
    <property type="match status" value="1"/>
</dbReference>
<evidence type="ECO:0000259" key="2">
    <source>
        <dbReference type="Pfam" id="PF02579"/>
    </source>
</evidence>
<dbReference type="EMBL" id="DWWJ01000020">
    <property type="protein sequence ID" value="HJC40132.1"/>
    <property type="molecule type" value="Genomic_DNA"/>
</dbReference>
<dbReference type="InterPro" id="IPR003731">
    <property type="entry name" value="Di-Nase_FeMo-co_biosynth"/>
</dbReference>
<gene>
    <name evidence="3" type="ORF">H9701_01080</name>
</gene>
<dbReference type="AlphaFoldDB" id="A0A9D2NY71"/>
<sequence length="144" mass="14663">MKKIAVPYENGQVFQHFGHTEKFKVYTVSDGAVASAAILSANGAGHGALAGLLQESGVDTLICGGIGPGARTALEEAGIQLYGGVSGEADQAVEALLAGKLAFDPNAACHHHGEGEEHHCGQHHGEEHSCGGHGHHCGHGHHGA</sequence>
<dbReference type="Pfam" id="PF02579">
    <property type="entry name" value="Nitro_FeMo-Co"/>
    <property type="match status" value="1"/>
</dbReference>